<proteinExistence type="predicted"/>
<feature type="region of interest" description="Disordered" evidence="1">
    <location>
        <begin position="21"/>
        <end position="53"/>
    </location>
</feature>
<evidence type="ECO:0000313" key="2">
    <source>
        <dbReference type="EMBL" id="KIK16491.1"/>
    </source>
</evidence>
<name>A0A0C9YIM2_9AGAM</name>
<dbReference type="EMBL" id="KN833856">
    <property type="protein sequence ID" value="KIK16491.1"/>
    <property type="molecule type" value="Genomic_DNA"/>
</dbReference>
<accession>A0A0C9YIM2</accession>
<keyword evidence="3" id="KW-1185">Reference proteome</keyword>
<feature type="compositionally biased region" description="Low complexity" evidence="1">
    <location>
        <begin position="22"/>
        <end position="34"/>
    </location>
</feature>
<protein>
    <submittedName>
        <fullName evidence="2">Uncharacterized protein</fullName>
    </submittedName>
</protein>
<reference evidence="2 3" key="1">
    <citation type="submission" date="2014-04" db="EMBL/GenBank/DDBJ databases">
        <authorList>
            <consortium name="DOE Joint Genome Institute"/>
            <person name="Kuo A."/>
            <person name="Kohler A."/>
            <person name="Costa M.D."/>
            <person name="Nagy L.G."/>
            <person name="Floudas D."/>
            <person name="Copeland A."/>
            <person name="Barry K.W."/>
            <person name="Cichocki N."/>
            <person name="Veneault-Fourrey C."/>
            <person name="LaButti K."/>
            <person name="Lindquist E.A."/>
            <person name="Lipzen A."/>
            <person name="Lundell T."/>
            <person name="Morin E."/>
            <person name="Murat C."/>
            <person name="Sun H."/>
            <person name="Tunlid A."/>
            <person name="Henrissat B."/>
            <person name="Grigoriev I.V."/>
            <person name="Hibbett D.S."/>
            <person name="Martin F."/>
            <person name="Nordberg H.P."/>
            <person name="Cantor M.N."/>
            <person name="Hua S.X."/>
        </authorList>
    </citation>
    <scope>NUCLEOTIDE SEQUENCE [LARGE SCALE GENOMIC DNA]</scope>
    <source>
        <strain evidence="2 3">441</strain>
    </source>
</reference>
<dbReference type="AlphaFoldDB" id="A0A0C9YIM2"/>
<reference evidence="3" key="2">
    <citation type="submission" date="2015-01" db="EMBL/GenBank/DDBJ databases">
        <title>Evolutionary Origins and Diversification of the Mycorrhizal Mutualists.</title>
        <authorList>
            <consortium name="DOE Joint Genome Institute"/>
            <consortium name="Mycorrhizal Genomics Consortium"/>
            <person name="Kohler A."/>
            <person name="Kuo A."/>
            <person name="Nagy L.G."/>
            <person name="Floudas D."/>
            <person name="Copeland A."/>
            <person name="Barry K.W."/>
            <person name="Cichocki N."/>
            <person name="Veneault-Fourrey C."/>
            <person name="LaButti K."/>
            <person name="Lindquist E.A."/>
            <person name="Lipzen A."/>
            <person name="Lundell T."/>
            <person name="Morin E."/>
            <person name="Murat C."/>
            <person name="Riley R."/>
            <person name="Ohm R."/>
            <person name="Sun H."/>
            <person name="Tunlid A."/>
            <person name="Henrissat B."/>
            <person name="Grigoriev I.V."/>
            <person name="Hibbett D.S."/>
            <person name="Martin F."/>
        </authorList>
    </citation>
    <scope>NUCLEOTIDE SEQUENCE [LARGE SCALE GENOMIC DNA]</scope>
    <source>
        <strain evidence="3">441</strain>
    </source>
</reference>
<sequence length="53" mass="5725">MHRPINLHRRSTVVVEDTCKVGSYPGSSGHSVSSTRARGSYGIPAHPDQYATT</sequence>
<dbReference type="Proteomes" id="UP000054018">
    <property type="component" value="Unassembled WGS sequence"/>
</dbReference>
<gene>
    <name evidence="2" type="ORF">PISMIDRAFT_686304</name>
</gene>
<dbReference type="HOGENOM" id="CLU_3069574_0_0_1"/>
<evidence type="ECO:0000256" key="1">
    <source>
        <dbReference type="SAM" id="MobiDB-lite"/>
    </source>
</evidence>
<evidence type="ECO:0000313" key="3">
    <source>
        <dbReference type="Proteomes" id="UP000054018"/>
    </source>
</evidence>
<organism evidence="2 3">
    <name type="scientific">Pisolithus microcarpus 441</name>
    <dbReference type="NCBI Taxonomy" id="765257"/>
    <lineage>
        <taxon>Eukaryota</taxon>
        <taxon>Fungi</taxon>
        <taxon>Dikarya</taxon>
        <taxon>Basidiomycota</taxon>
        <taxon>Agaricomycotina</taxon>
        <taxon>Agaricomycetes</taxon>
        <taxon>Agaricomycetidae</taxon>
        <taxon>Boletales</taxon>
        <taxon>Sclerodermatineae</taxon>
        <taxon>Pisolithaceae</taxon>
        <taxon>Pisolithus</taxon>
    </lineage>
</organism>